<evidence type="ECO:0000313" key="2">
    <source>
        <dbReference type="EMBL" id="MEG3156308.1"/>
    </source>
</evidence>
<keyword evidence="1" id="KW-0732">Signal</keyword>
<keyword evidence="3" id="KW-1185">Reference proteome</keyword>
<feature type="signal peptide" evidence="1">
    <location>
        <begin position="1"/>
        <end position="15"/>
    </location>
</feature>
<feature type="chain" id="PRO_5045098100" evidence="1">
    <location>
        <begin position="16"/>
        <end position="170"/>
    </location>
</feature>
<gene>
    <name evidence="2" type="ORF">SNE33_00060</name>
</gene>
<dbReference type="Proteomes" id="UP001334501">
    <property type="component" value="Unassembled WGS sequence"/>
</dbReference>
<protein>
    <submittedName>
        <fullName evidence="2">Uncharacterized protein</fullName>
    </submittedName>
</protein>
<reference evidence="2 3" key="1">
    <citation type="journal article" date="2017" name="Curr. Microbiol.">
        <title>Lysobacter zhanggongensis sp. nov. Isolated from a Pit Mud.</title>
        <authorList>
            <person name="Zhang X.F."/>
            <person name="Wang H.H."/>
            <person name="Sun X.Y."/>
            <person name="Pan C.M."/>
        </authorList>
    </citation>
    <scope>NUCLEOTIDE SEQUENCE [LARGE SCALE GENOMIC DNA]</scope>
    <source>
        <strain evidence="2 3">ZGLJ7-1</strain>
    </source>
</reference>
<organism evidence="2 3">
    <name type="scientific">Lysobacter zhanggongensis</name>
    <dbReference type="NCBI Taxonomy" id="1774951"/>
    <lineage>
        <taxon>Bacteria</taxon>
        <taxon>Pseudomonadati</taxon>
        <taxon>Pseudomonadota</taxon>
        <taxon>Gammaproteobacteria</taxon>
        <taxon>Lysobacterales</taxon>
        <taxon>Lysobacteraceae</taxon>
        <taxon>Lysobacter</taxon>
    </lineage>
</organism>
<proteinExistence type="predicted"/>
<name>A0ABU7YL01_9GAMM</name>
<evidence type="ECO:0000256" key="1">
    <source>
        <dbReference type="SAM" id="SignalP"/>
    </source>
</evidence>
<evidence type="ECO:0000313" key="3">
    <source>
        <dbReference type="Proteomes" id="UP001334501"/>
    </source>
</evidence>
<comment type="caution">
    <text evidence="2">The sequence shown here is derived from an EMBL/GenBank/DDBJ whole genome shotgun (WGS) entry which is preliminary data.</text>
</comment>
<dbReference type="EMBL" id="JAXGFO010000001">
    <property type="protein sequence ID" value="MEG3156308.1"/>
    <property type="molecule type" value="Genomic_DNA"/>
</dbReference>
<dbReference type="RefSeq" id="WP_412698769.1">
    <property type="nucleotide sequence ID" value="NZ_JAXGFO010000001.1"/>
</dbReference>
<accession>A0ABU7YL01</accession>
<sequence>MALVLLLFAAFPALAGGLGPWTFGMSAYEIRAVESHGPYRAFSNGDLETYSADFGGKSQNAQFYLKDGRLWRIALRTYEGTDISKATQVWIETYTTLKKLYGPMETPGLSGESLVALAESAKAIAADGGKAQMAPVTQPDAEFVFSSFNSHTHEGVTYYMVTVNYDQPAP</sequence>